<organism evidence="8 9">
    <name type="scientific">Salana multivorans</name>
    <dbReference type="NCBI Taxonomy" id="120377"/>
    <lineage>
        <taxon>Bacteria</taxon>
        <taxon>Bacillati</taxon>
        <taxon>Actinomycetota</taxon>
        <taxon>Actinomycetes</taxon>
        <taxon>Micrococcales</taxon>
        <taxon>Beutenbergiaceae</taxon>
        <taxon>Salana</taxon>
    </lineage>
</organism>
<dbReference type="EC" id="2.1.1.-" evidence="6"/>
<evidence type="ECO:0000256" key="6">
    <source>
        <dbReference type="HAMAP-Rule" id="MF_00074"/>
    </source>
</evidence>
<evidence type="ECO:0000256" key="7">
    <source>
        <dbReference type="SAM" id="MobiDB-lite"/>
    </source>
</evidence>
<protein>
    <recommendedName>
        <fullName evidence="6">Ribosomal RNA small subunit methyltransferase G</fullName>
        <ecNumber evidence="6">2.1.1.-</ecNumber>
    </recommendedName>
    <alternativeName>
        <fullName evidence="6">16S rRNA 7-methylguanosine methyltransferase</fullName>
        <shortName evidence="6">16S rRNA m7G methyltransferase</shortName>
    </alternativeName>
</protein>
<feature type="compositionally biased region" description="Low complexity" evidence="7">
    <location>
        <begin position="23"/>
        <end position="46"/>
    </location>
</feature>
<dbReference type="Gene3D" id="3.40.50.150">
    <property type="entry name" value="Vaccinia Virus protein VP39"/>
    <property type="match status" value="1"/>
</dbReference>
<dbReference type="InterPro" id="IPR029063">
    <property type="entry name" value="SAM-dependent_MTases_sf"/>
</dbReference>
<dbReference type="Proteomes" id="UP000275356">
    <property type="component" value="Unassembled WGS sequence"/>
</dbReference>
<dbReference type="GO" id="GO:0070043">
    <property type="term" value="F:rRNA (guanine-N7-)-methyltransferase activity"/>
    <property type="evidence" value="ECO:0007669"/>
    <property type="project" value="UniProtKB-UniRule"/>
</dbReference>
<dbReference type="AlphaFoldDB" id="A0A3N2DA38"/>
<feature type="binding site" evidence="6">
    <location>
        <position position="149"/>
    </location>
    <ligand>
        <name>S-adenosyl-L-methionine</name>
        <dbReference type="ChEBI" id="CHEBI:59789"/>
    </ligand>
</feature>
<feature type="region of interest" description="Disordered" evidence="7">
    <location>
        <begin position="1"/>
        <end position="59"/>
    </location>
</feature>
<sequence length="287" mass="29697">MSESVPEAGPEAGAAGSGGSGEPGELVESASGEVTVGSGSVGVGSTDAESTGVGSTDAESLVGVDPSVVLTDGLTDGLPSFVTDVERSREALGVGFPQCVRFGELLVAHGEERGLIGPRELPRLWTRHIVNSAAVARYLPATGLVADVGSGAGLPGIVLASMRPGLGFHLIEPMERRCAWLREVVDALGLDNVEVYQRQAQELHGSQQYVAVTARAVAALDKLLRWTWPLVEPGGALLAMKGQRAAEEVDAASAVLRKLKAGSVEVHEVDVLGDGDLTRVVEVHKKG</sequence>
<name>A0A3N2DA38_9MICO</name>
<keyword evidence="2 6" id="KW-0698">rRNA processing</keyword>
<feature type="binding site" evidence="6">
    <location>
        <position position="215"/>
    </location>
    <ligand>
        <name>S-adenosyl-L-methionine</name>
        <dbReference type="ChEBI" id="CHEBI:59789"/>
    </ligand>
</feature>
<evidence type="ECO:0000256" key="1">
    <source>
        <dbReference type="ARBA" id="ARBA00022490"/>
    </source>
</evidence>
<dbReference type="InterPro" id="IPR003682">
    <property type="entry name" value="rRNA_ssu_MeTfrase_G"/>
</dbReference>
<comment type="function">
    <text evidence="6">Specifically methylates the N7 position of a guanine in 16S rRNA.</text>
</comment>
<keyword evidence="1 6" id="KW-0963">Cytoplasm</keyword>
<feature type="compositionally biased region" description="Polar residues" evidence="7">
    <location>
        <begin position="47"/>
        <end position="58"/>
    </location>
</feature>
<accession>A0A3N2DA38</accession>
<reference evidence="8 9" key="1">
    <citation type="submission" date="2018-11" db="EMBL/GenBank/DDBJ databases">
        <title>Sequencing the genomes of 1000 actinobacteria strains.</title>
        <authorList>
            <person name="Klenk H.-P."/>
        </authorList>
    </citation>
    <scope>NUCLEOTIDE SEQUENCE [LARGE SCALE GENOMIC DNA]</scope>
    <source>
        <strain evidence="8 9">DSM 13521</strain>
    </source>
</reference>
<keyword evidence="9" id="KW-1185">Reference proteome</keyword>
<comment type="subcellular location">
    <subcellularLocation>
        <location evidence="6">Cytoplasm</location>
    </subcellularLocation>
</comment>
<evidence type="ECO:0000256" key="5">
    <source>
        <dbReference type="ARBA" id="ARBA00022691"/>
    </source>
</evidence>
<dbReference type="GO" id="GO:0005829">
    <property type="term" value="C:cytosol"/>
    <property type="evidence" value="ECO:0007669"/>
    <property type="project" value="TreeGrafter"/>
</dbReference>
<dbReference type="PANTHER" id="PTHR31760">
    <property type="entry name" value="S-ADENOSYL-L-METHIONINE-DEPENDENT METHYLTRANSFERASES SUPERFAMILY PROTEIN"/>
    <property type="match status" value="1"/>
</dbReference>
<dbReference type="NCBIfam" id="TIGR00138">
    <property type="entry name" value="rsmG_gidB"/>
    <property type="match status" value="1"/>
</dbReference>
<gene>
    <name evidence="6" type="primary">rsmG</name>
    <name evidence="8" type="ORF">EDD28_1253</name>
</gene>
<comment type="caution">
    <text evidence="8">The sequence shown here is derived from an EMBL/GenBank/DDBJ whole genome shotgun (WGS) entry which is preliminary data.</text>
</comment>
<evidence type="ECO:0000313" key="8">
    <source>
        <dbReference type="EMBL" id="ROR96666.1"/>
    </source>
</evidence>
<dbReference type="EMBL" id="RKHQ01000001">
    <property type="protein sequence ID" value="ROR96666.1"/>
    <property type="molecule type" value="Genomic_DNA"/>
</dbReference>
<keyword evidence="3 6" id="KW-0489">Methyltransferase</keyword>
<feature type="binding site" evidence="6">
    <location>
        <begin position="200"/>
        <end position="201"/>
    </location>
    <ligand>
        <name>S-adenosyl-L-methionine</name>
        <dbReference type="ChEBI" id="CHEBI:59789"/>
    </ligand>
</feature>
<comment type="caution">
    <text evidence="6">Lacks conserved residue(s) required for the propagation of feature annotation.</text>
</comment>
<feature type="binding site" evidence="6">
    <location>
        <position position="154"/>
    </location>
    <ligand>
        <name>S-adenosyl-L-methionine</name>
        <dbReference type="ChEBI" id="CHEBI:59789"/>
    </ligand>
</feature>
<evidence type="ECO:0000313" key="9">
    <source>
        <dbReference type="Proteomes" id="UP000275356"/>
    </source>
</evidence>
<dbReference type="PANTHER" id="PTHR31760:SF0">
    <property type="entry name" value="S-ADENOSYL-L-METHIONINE-DEPENDENT METHYLTRANSFERASES SUPERFAMILY PROTEIN"/>
    <property type="match status" value="1"/>
</dbReference>
<feature type="compositionally biased region" description="Low complexity" evidence="7">
    <location>
        <begin position="1"/>
        <end position="14"/>
    </location>
</feature>
<evidence type="ECO:0000256" key="4">
    <source>
        <dbReference type="ARBA" id="ARBA00022679"/>
    </source>
</evidence>
<dbReference type="SUPFAM" id="SSF53335">
    <property type="entry name" value="S-adenosyl-L-methionine-dependent methyltransferases"/>
    <property type="match status" value="1"/>
</dbReference>
<evidence type="ECO:0000256" key="3">
    <source>
        <dbReference type="ARBA" id="ARBA00022603"/>
    </source>
</evidence>
<dbReference type="Pfam" id="PF02527">
    <property type="entry name" value="GidB"/>
    <property type="match status" value="1"/>
</dbReference>
<keyword evidence="5 6" id="KW-0949">S-adenosyl-L-methionine</keyword>
<evidence type="ECO:0000256" key="2">
    <source>
        <dbReference type="ARBA" id="ARBA00022552"/>
    </source>
</evidence>
<keyword evidence="4 6" id="KW-0808">Transferase</keyword>
<comment type="similarity">
    <text evidence="6">Belongs to the methyltransferase superfamily. RNA methyltransferase RsmG family.</text>
</comment>
<proteinExistence type="inferred from homology"/>
<dbReference type="HAMAP" id="MF_00074">
    <property type="entry name" value="16SrRNA_methyltr_G"/>
    <property type="match status" value="1"/>
</dbReference>